<dbReference type="Proteomes" id="UP000492821">
    <property type="component" value="Unassembled WGS sequence"/>
</dbReference>
<sequence length="106" mass="12033">MSELLGKVEKAVEDAVESLEHKVADMFHVQPKPEDNYDASDDEVPDLEAVPKTLHRARPPLARRMTIEEEKDNHYFNVIAKRGMPCHAEMLKCAQSTIENMTNNSV</sequence>
<proteinExistence type="predicted"/>
<reference evidence="2" key="2">
    <citation type="submission" date="2020-10" db="UniProtKB">
        <authorList>
            <consortium name="WormBaseParasite"/>
        </authorList>
    </citation>
    <scope>IDENTIFICATION</scope>
</reference>
<accession>A0A7E4VWN0</accession>
<dbReference type="WBParaSite" id="Pan_g4423.t1">
    <property type="protein sequence ID" value="Pan_g4423.t1"/>
    <property type="gene ID" value="Pan_g4423"/>
</dbReference>
<keyword evidence="1" id="KW-1185">Reference proteome</keyword>
<name>A0A7E4VWN0_PANRE</name>
<organism evidence="1 2">
    <name type="scientific">Panagrellus redivivus</name>
    <name type="common">Microworm</name>
    <dbReference type="NCBI Taxonomy" id="6233"/>
    <lineage>
        <taxon>Eukaryota</taxon>
        <taxon>Metazoa</taxon>
        <taxon>Ecdysozoa</taxon>
        <taxon>Nematoda</taxon>
        <taxon>Chromadorea</taxon>
        <taxon>Rhabditida</taxon>
        <taxon>Tylenchina</taxon>
        <taxon>Panagrolaimomorpha</taxon>
        <taxon>Panagrolaimoidea</taxon>
        <taxon>Panagrolaimidae</taxon>
        <taxon>Panagrellus</taxon>
    </lineage>
</organism>
<protein>
    <submittedName>
        <fullName evidence="2">Protein Ycf2-like</fullName>
    </submittedName>
</protein>
<dbReference type="AlphaFoldDB" id="A0A7E4VWN0"/>
<reference evidence="1" key="1">
    <citation type="journal article" date="2013" name="Genetics">
        <title>The draft genome and transcriptome of Panagrellus redivivus are shaped by the harsh demands of a free-living lifestyle.</title>
        <authorList>
            <person name="Srinivasan J."/>
            <person name="Dillman A.R."/>
            <person name="Macchietto M.G."/>
            <person name="Heikkinen L."/>
            <person name="Lakso M."/>
            <person name="Fracchia K.M."/>
            <person name="Antoshechkin I."/>
            <person name="Mortazavi A."/>
            <person name="Wong G."/>
            <person name="Sternberg P.W."/>
        </authorList>
    </citation>
    <scope>NUCLEOTIDE SEQUENCE [LARGE SCALE GENOMIC DNA]</scope>
    <source>
        <strain evidence="1">MT8872</strain>
    </source>
</reference>
<evidence type="ECO:0000313" key="2">
    <source>
        <dbReference type="WBParaSite" id="Pan_g4423.t1"/>
    </source>
</evidence>
<evidence type="ECO:0000313" key="1">
    <source>
        <dbReference type="Proteomes" id="UP000492821"/>
    </source>
</evidence>